<evidence type="ECO:0000313" key="2">
    <source>
        <dbReference type="EMBL" id="TLQ38761.1"/>
    </source>
</evidence>
<keyword evidence="1" id="KW-0472">Membrane</keyword>
<accession>A0A5R9DUS9</accession>
<keyword evidence="1" id="KW-1133">Transmembrane helix</keyword>
<name>A0A5R9DUS9_9ACTN</name>
<evidence type="ECO:0000256" key="1">
    <source>
        <dbReference type="SAM" id="Phobius"/>
    </source>
</evidence>
<sequence length="60" mass="6072">MSTLALMVVLLLVLVGLLLLGALAYAVYRVPRLTQPLIVALTGAGVLAALVTAVVTAGAR</sequence>
<keyword evidence="3" id="KW-1185">Reference proteome</keyword>
<dbReference type="EMBL" id="VAWE01000005">
    <property type="protein sequence ID" value="TLQ38761.1"/>
    <property type="molecule type" value="Genomic_DNA"/>
</dbReference>
<reference evidence="2 3" key="1">
    <citation type="submission" date="2019-05" db="EMBL/GenBank/DDBJ databases">
        <title>Streptomyces marianii sp. nov., a novel marine actinomycete from southern coast of India.</title>
        <authorList>
            <person name="Iniyan A.M."/>
            <person name="Wink J."/>
            <person name="Ramprasad E."/>
            <person name="Ramana C.V."/>
            <person name="Bunk B."/>
            <person name="Sproer C."/>
            <person name="Joseph F.-J.R.S."/>
            <person name="Vincent S.G.P."/>
        </authorList>
    </citation>
    <scope>NUCLEOTIDE SEQUENCE [LARGE SCALE GENOMIC DNA]</scope>
    <source>
        <strain evidence="2 3">ICN19</strain>
    </source>
</reference>
<dbReference type="Proteomes" id="UP000305921">
    <property type="component" value="Unassembled WGS sequence"/>
</dbReference>
<dbReference type="AlphaFoldDB" id="A0A5R9DUS9"/>
<protein>
    <submittedName>
        <fullName evidence="2">Uncharacterized protein</fullName>
    </submittedName>
</protein>
<proteinExistence type="predicted"/>
<comment type="caution">
    <text evidence="2">The sequence shown here is derived from an EMBL/GenBank/DDBJ whole genome shotgun (WGS) entry which is preliminary data.</text>
</comment>
<dbReference type="RefSeq" id="WP_138058509.1">
    <property type="nucleotide sequence ID" value="NZ_VAWE01000005.1"/>
</dbReference>
<evidence type="ECO:0000313" key="3">
    <source>
        <dbReference type="Proteomes" id="UP000305921"/>
    </source>
</evidence>
<gene>
    <name evidence="2" type="ORF">FEF34_40760</name>
</gene>
<feature type="transmembrane region" description="Helical" evidence="1">
    <location>
        <begin position="36"/>
        <end position="59"/>
    </location>
</feature>
<keyword evidence="1" id="KW-0812">Transmembrane</keyword>
<organism evidence="2 3">
    <name type="scientific">Streptomyces marianii</name>
    <dbReference type="NCBI Taxonomy" id="1817406"/>
    <lineage>
        <taxon>Bacteria</taxon>
        <taxon>Bacillati</taxon>
        <taxon>Actinomycetota</taxon>
        <taxon>Actinomycetes</taxon>
        <taxon>Kitasatosporales</taxon>
        <taxon>Streptomycetaceae</taxon>
        <taxon>Streptomyces</taxon>
    </lineage>
</organism>